<comment type="caution">
    <text evidence="4">The sequence shown here is derived from an EMBL/GenBank/DDBJ whole genome shotgun (WGS) entry which is preliminary data.</text>
</comment>
<evidence type="ECO:0000256" key="1">
    <source>
        <dbReference type="ARBA" id="ARBA00022679"/>
    </source>
</evidence>
<dbReference type="InterPro" id="IPR001031">
    <property type="entry name" value="Thioesterase"/>
</dbReference>
<name>A0ABR4GTF6_9EURO</name>
<keyword evidence="5" id="KW-1185">Reference proteome</keyword>
<dbReference type="Gene3D" id="3.40.50.1820">
    <property type="entry name" value="alpha/beta hydrolase"/>
    <property type="match status" value="1"/>
</dbReference>
<dbReference type="SUPFAM" id="SSF47336">
    <property type="entry name" value="ACP-like"/>
    <property type="match status" value="1"/>
</dbReference>
<sequence>MSHNASHSDNEPGSHASSVEGWQNTIVHILASALGLEAAKANMSSRLEHLGTDSLNHCSGDYSLKEALDVVISSVDFAAAVDVNAISFPRVRRSFDEYASATGFTSYWDHVYPRQLRTVAEFIVEAFEKLDCRISSFEPGHTLPTIRGTLSKYQGEVTRLWQILEAGVVTTRAESNNIVYIRDTASLDSNAEAQEQSAGLISDLPLYSAAHGLLDLLGPRLAERLTGRANHILLLFSSNQGRRVLDGFYGHAPEIRAATQPLCDFLSVAIQSANREPFHVLEIGAGADGTTEHLVPLFKATGLPFTYTFTDLSVSLVARARKTDFRGAEGVEARKLNVEEKPPQELQGRYHAVVSGNCVHATRDATLLQYLMDGCSFMMIGSAPCTLLGLGSGQCLIPGLRISTGLSRESRTLRIIASFTAQEQQQVCPAKAASMHVPGLSSSSLNCNLFLAPDGADYGLSSTTWGSFWLRPRCRVEEMAAIYTVEIKRGQLEGPYLLGWFSFGGIVAFEAARQLLEAGEEVEKLVLLDSSYPTSPV</sequence>
<proteinExistence type="predicted"/>
<dbReference type="Pfam" id="PF18558">
    <property type="entry name" value="HTH_51"/>
    <property type="match status" value="1"/>
</dbReference>
<feature type="domain" description="Methyltransferase fungal type helix-turn-helix" evidence="3">
    <location>
        <begin position="91"/>
        <end position="167"/>
    </location>
</feature>
<evidence type="ECO:0000313" key="5">
    <source>
        <dbReference type="Proteomes" id="UP001610334"/>
    </source>
</evidence>
<feature type="domain" description="Thioesterase" evidence="2">
    <location>
        <begin position="475"/>
        <end position="534"/>
    </location>
</feature>
<dbReference type="Pfam" id="PF00975">
    <property type="entry name" value="Thioesterase"/>
    <property type="match status" value="1"/>
</dbReference>
<dbReference type="InterPro" id="IPR036736">
    <property type="entry name" value="ACP-like_sf"/>
</dbReference>
<dbReference type="Gene3D" id="3.40.50.150">
    <property type="entry name" value="Vaccinia Virus protein VP39"/>
    <property type="match status" value="1"/>
</dbReference>
<accession>A0ABR4GTF6</accession>
<reference evidence="4 5" key="1">
    <citation type="submission" date="2024-07" db="EMBL/GenBank/DDBJ databases">
        <title>Section-level genome sequencing and comparative genomics of Aspergillus sections Usti and Cavernicolus.</title>
        <authorList>
            <consortium name="Lawrence Berkeley National Laboratory"/>
            <person name="Nybo J.L."/>
            <person name="Vesth T.C."/>
            <person name="Theobald S."/>
            <person name="Frisvad J.C."/>
            <person name="Larsen T.O."/>
            <person name="Kjaerboelling I."/>
            <person name="Rothschild-Mancinelli K."/>
            <person name="Lyhne E.K."/>
            <person name="Kogle M.E."/>
            <person name="Barry K."/>
            <person name="Clum A."/>
            <person name="Na H."/>
            <person name="Ledsgaard L."/>
            <person name="Lin J."/>
            <person name="Lipzen A."/>
            <person name="Kuo A."/>
            <person name="Riley R."/>
            <person name="Mondo S."/>
            <person name="Labutti K."/>
            <person name="Haridas S."/>
            <person name="Pangalinan J."/>
            <person name="Salamov A.A."/>
            <person name="Simmons B.A."/>
            <person name="Magnuson J.K."/>
            <person name="Chen J."/>
            <person name="Drula E."/>
            <person name="Henrissat B."/>
            <person name="Wiebenga A."/>
            <person name="Lubbers R.J."/>
            <person name="Gomes A.C."/>
            <person name="Makela M.R."/>
            <person name="Stajich J."/>
            <person name="Grigoriev I.V."/>
            <person name="Mortensen U.H."/>
            <person name="De Vries R.P."/>
            <person name="Baker S.E."/>
            <person name="Andersen M.R."/>
        </authorList>
    </citation>
    <scope>NUCLEOTIDE SEQUENCE [LARGE SCALE GENOMIC DNA]</scope>
    <source>
        <strain evidence="4 5">CBS 588.65</strain>
    </source>
</reference>
<evidence type="ECO:0000259" key="3">
    <source>
        <dbReference type="Pfam" id="PF18558"/>
    </source>
</evidence>
<gene>
    <name evidence="4" type="ORF">BJX63DRAFT_438018</name>
</gene>
<protein>
    <submittedName>
        <fullName evidence="4">Uncharacterized protein</fullName>
    </submittedName>
</protein>
<organism evidence="4 5">
    <name type="scientific">Aspergillus granulosus</name>
    <dbReference type="NCBI Taxonomy" id="176169"/>
    <lineage>
        <taxon>Eukaryota</taxon>
        <taxon>Fungi</taxon>
        <taxon>Dikarya</taxon>
        <taxon>Ascomycota</taxon>
        <taxon>Pezizomycotina</taxon>
        <taxon>Eurotiomycetes</taxon>
        <taxon>Eurotiomycetidae</taxon>
        <taxon>Eurotiales</taxon>
        <taxon>Aspergillaceae</taxon>
        <taxon>Aspergillus</taxon>
        <taxon>Aspergillus subgen. Nidulantes</taxon>
    </lineage>
</organism>
<evidence type="ECO:0000259" key="2">
    <source>
        <dbReference type="Pfam" id="PF00975"/>
    </source>
</evidence>
<keyword evidence="1" id="KW-0808">Transferase</keyword>
<dbReference type="InterPro" id="IPR029058">
    <property type="entry name" value="AB_hydrolase_fold"/>
</dbReference>
<dbReference type="InterPro" id="IPR029063">
    <property type="entry name" value="SAM-dependent_MTases_sf"/>
</dbReference>
<evidence type="ECO:0000313" key="4">
    <source>
        <dbReference type="EMBL" id="KAL2802296.1"/>
    </source>
</evidence>
<dbReference type="EMBL" id="JBFXLT010000193">
    <property type="protein sequence ID" value="KAL2802296.1"/>
    <property type="molecule type" value="Genomic_DNA"/>
</dbReference>
<dbReference type="SUPFAM" id="SSF53474">
    <property type="entry name" value="alpha/beta-Hydrolases"/>
    <property type="match status" value="1"/>
</dbReference>
<dbReference type="SUPFAM" id="SSF53335">
    <property type="entry name" value="S-adenosyl-L-methionine-dependent methyltransferases"/>
    <property type="match status" value="1"/>
</dbReference>
<dbReference type="Proteomes" id="UP001610334">
    <property type="component" value="Unassembled WGS sequence"/>
</dbReference>
<dbReference type="InterPro" id="IPR041068">
    <property type="entry name" value="HTH_51"/>
</dbReference>